<feature type="transmembrane region" description="Helical" evidence="5">
    <location>
        <begin position="490"/>
        <end position="512"/>
    </location>
</feature>
<keyword evidence="7" id="KW-0808">Transferase</keyword>
<keyword evidence="5" id="KW-0472">Membrane</keyword>
<sequence>MPVVNRNPPDPRDPLQATQAAAPGGEPIAEESRFLYASGDRPLPGFTIKRGIGRGGFGEVYYAVSDAGKEVALKLLCRHLDVELRGIQHCLNLKHPNLLMIYDVQRDPRGDTWVIMEYVRGSSLEQALDHHPQGLPPNEALVWFHGMAAGVGYLHSHGIVHRDLKPGNLFLEEGVVKVGDYGLAKYISCSQRSGQTQSVGTVHYMAPEVGRGRYGKEIDIYAMGIILYEMLTGRVPFDGESAGEILIKHLTEAPDLTRVPQPFRRTVARALEKDPDHRYHSVAEMLADLPPPPSAGTYVGPITTGQRNGRPSSPEKSWDDAIAFTSGSPNGAIPPAPLATAAKQEHEKENSANAPAVTSGTCGWGRKLVERLSTPVALAGIGISAAVLLFGAFSAPHAALAGLLGMVGLLLGILFLQAFSHRLTRSKSSQDVTRAELVRPAGRYPVAQPVAEPAGHEPVLVATPVPPPTREEAFRMEWRQKPLRAHVAELLGSMLAAVLVAGVVALVGYLVLSFRGNLPSLLQAAWLYFMTTFGTWIVLILAKLWQGREGDVITRRFVMMIAGFLLGAVGFFLAQYLKVDLPFDPRWPNIPDWQLPAAFYRDGQPMLPAMVAGFGTLFLFVRWWRLADPLRPRRFGFWGVFGPGVAAFLASTLWVFPAQWLVIPAMGMGITLQLAARWFVRSRFAGVPSPHRTGR</sequence>
<dbReference type="Pfam" id="PF00069">
    <property type="entry name" value="Pkinase"/>
    <property type="match status" value="1"/>
</dbReference>
<dbReference type="PROSITE" id="PS00108">
    <property type="entry name" value="PROTEIN_KINASE_ST"/>
    <property type="match status" value="1"/>
</dbReference>
<evidence type="ECO:0000313" key="7">
    <source>
        <dbReference type="EMBL" id="ASV75565.1"/>
    </source>
</evidence>
<feature type="transmembrane region" description="Helical" evidence="5">
    <location>
        <begin position="606"/>
        <end position="624"/>
    </location>
</feature>
<evidence type="ECO:0000256" key="3">
    <source>
        <dbReference type="PROSITE-ProRule" id="PRU10141"/>
    </source>
</evidence>
<feature type="transmembrane region" description="Helical" evidence="5">
    <location>
        <begin position="636"/>
        <end position="656"/>
    </location>
</feature>
<evidence type="ECO:0000256" key="1">
    <source>
        <dbReference type="ARBA" id="ARBA00022741"/>
    </source>
</evidence>
<feature type="compositionally biased region" description="Polar residues" evidence="4">
    <location>
        <begin position="303"/>
        <end position="315"/>
    </location>
</feature>
<dbReference type="EMBL" id="CP018477">
    <property type="protein sequence ID" value="ASV75565.1"/>
    <property type="molecule type" value="Genomic_DNA"/>
</dbReference>
<dbReference type="InterPro" id="IPR011009">
    <property type="entry name" value="Kinase-like_dom_sf"/>
</dbReference>
<dbReference type="SUPFAM" id="SSF56112">
    <property type="entry name" value="Protein kinase-like (PK-like)"/>
    <property type="match status" value="1"/>
</dbReference>
<dbReference type="OrthoDB" id="6111975at2"/>
<organism evidence="7 8">
    <name type="scientific">Thermogutta terrifontis</name>
    <dbReference type="NCBI Taxonomy" id="1331910"/>
    <lineage>
        <taxon>Bacteria</taxon>
        <taxon>Pseudomonadati</taxon>
        <taxon>Planctomycetota</taxon>
        <taxon>Planctomycetia</taxon>
        <taxon>Pirellulales</taxon>
        <taxon>Thermoguttaceae</taxon>
        <taxon>Thermogutta</taxon>
    </lineage>
</organism>
<feature type="domain" description="Protein kinase" evidence="6">
    <location>
        <begin position="46"/>
        <end position="299"/>
    </location>
</feature>
<feature type="transmembrane region" description="Helical" evidence="5">
    <location>
        <begin position="662"/>
        <end position="680"/>
    </location>
</feature>
<feature type="transmembrane region" description="Helical" evidence="5">
    <location>
        <begin position="524"/>
        <end position="545"/>
    </location>
</feature>
<keyword evidence="7" id="KW-0723">Serine/threonine-protein kinase</keyword>
<dbReference type="PANTHER" id="PTHR24345">
    <property type="entry name" value="SERINE/THREONINE-PROTEIN KINASE PLK"/>
    <property type="match status" value="1"/>
</dbReference>
<keyword evidence="1 3" id="KW-0547">Nucleotide-binding</keyword>
<dbReference type="GO" id="GO:0005524">
    <property type="term" value="F:ATP binding"/>
    <property type="evidence" value="ECO:0007669"/>
    <property type="project" value="UniProtKB-UniRule"/>
</dbReference>
<keyword evidence="8" id="KW-1185">Reference proteome</keyword>
<feature type="binding site" evidence="3">
    <location>
        <position position="74"/>
    </location>
    <ligand>
        <name>ATP</name>
        <dbReference type="ChEBI" id="CHEBI:30616"/>
    </ligand>
</feature>
<dbReference type="PROSITE" id="PS50011">
    <property type="entry name" value="PROTEIN_KINASE_DOM"/>
    <property type="match status" value="1"/>
</dbReference>
<dbReference type="GO" id="GO:0004674">
    <property type="term" value="F:protein serine/threonine kinase activity"/>
    <property type="evidence" value="ECO:0007669"/>
    <property type="project" value="UniProtKB-KW"/>
</dbReference>
<dbReference type="Proteomes" id="UP000215086">
    <property type="component" value="Chromosome"/>
</dbReference>
<feature type="transmembrane region" description="Helical" evidence="5">
    <location>
        <begin position="557"/>
        <end position="577"/>
    </location>
</feature>
<feature type="transmembrane region" description="Helical" evidence="5">
    <location>
        <begin position="376"/>
        <end position="393"/>
    </location>
</feature>
<evidence type="ECO:0000313" key="8">
    <source>
        <dbReference type="Proteomes" id="UP000215086"/>
    </source>
</evidence>
<dbReference type="AlphaFoldDB" id="A0A286RHX6"/>
<dbReference type="KEGG" id="ttf:THTE_2963"/>
<proteinExistence type="predicted"/>
<feature type="region of interest" description="Disordered" evidence="4">
    <location>
        <begin position="1"/>
        <end position="25"/>
    </location>
</feature>
<dbReference type="SMART" id="SM00220">
    <property type="entry name" value="S_TKc"/>
    <property type="match status" value="1"/>
</dbReference>
<reference evidence="7 8" key="1">
    <citation type="journal article" name="Front. Microbiol.">
        <title>Sugar Metabolism of the First Thermophilic Planctomycete Thermogutta terrifontis: Comparative Genomic and Transcriptomic Approaches.</title>
        <authorList>
            <person name="Elcheninov A.G."/>
            <person name="Menzel P."/>
            <person name="Gudbergsdottir S.R."/>
            <person name="Slesarev A.I."/>
            <person name="Kadnikov V.V."/>
            <person name="Krogh A."/>
            <person name="Bonch-Osmolovskaya E.A."/>
            <person name="Peng X."/>
            <person name="Kublanov I.V."/>
        </authorList>
    </citation>
    <scope>NUCLEOTIDE SEQUENCE [LARGE SCALE GENOMIC DNA]</scope>
    <source>
        <strain evidence="7 8">R1</strain>
    </source>
</reference>
<dbReference type="Gene3D" id="1.10.510.10">
    <property type="entry name" value="Transferase(Phosphotransferase) domain 1"/>
    <property type="match status" value="1"/>
</dbReference>
<evidence type="ECO:0000256" key="5">
    <source>
        <dbReference type="SAM" id="Phobius"/>
    </source>
</evidence>
<keyword evidence="5" id="KW-0812">Transmembrane</keyword>
<feature type="transmembrane region" description="Helical" evidence="5">
    <location>
        <begin position="399"/>
        <end position="419"/>
    </location>
</feature>
<keyword evidence="5" id="KW-1133">Transmembrane helix</keyword>
<feature type="region of interest" description="Disordered" evidence="4">
    <location>
        <begin position="286"/>
        <end position="359"/>
    </location>
</feature>
<gene>
    <name evidence="7" type="ORF">THTE_2963</name>
</gene>
<dbReference type="RefSeq" id="WP_095415587.1">
    <property type="nucleotide sequence ID" value="NZ_CP018477.1"/>
</dbReference>
<evidence type="ECO:0000259" key="6">
    <source>
        <dbReference type="PROSITE" id="PS50011"/>
    </source>
</evidence>
<keyword evidence="7" id="KW-0418">Kinase</keyword>
<keyword evidence="2 3" id="KW-0067">ATP-binding</keyword>
<dbReference type="InterPro" id="IPR017441">
    <property type="entry name" value="Protein_kinase_ATP_BS"/>
</dbReference>
<dbReference type="InterPro" id="IPR000719">
    <property type="entry name" value="Prot_kinase_dom"/>
</dbReference>
<evidence type="ECO:0000256" key="2">
    <source>
        <dbReference type="ARBA" id="ARBA00022840"/>
    </source>
</evidence>
<dbReference type="PROSITE" id="PS00107">
    <property type="entry name" value="PROTEIN_KINASE_ATP"/>
    <property type="match status" value="1"/>
</dbReference>
<dbReference type="CDD" id="cd14014">
    <property type="entry name" value="STKc_PknB_like"/>
    <property type="match status" value="1"/>
</dbReference>
<dbReference type="InterPro" id="IPR008271">
    <property type="entry name" value="Ser/Thr_kinase_AS"/>
</dbReference>
<accession>A0A286RHX6</accession>
<name>A0A286RHX6_9BACT</name>
<protein>
    <submittedName>
        <fullName evidence="7">Serine/threonine protein kinase PrkC, regulator of stationary phase</fullName>
    </submittedName>
</protein>
<evidence type="ECO:0000256" key="4">
    <source>
        <dbReference type="SAM" id="MobiDB-lite"/>
    </source>
</evidence>